<organism evidence="2 3">
    <name type="scientific">Lentibacter algarum</name>
    <dbReference type="NCBI Taxonomy" id="576131"/>
    <lineage>
        <taxon>Bacteria</taxon>
        <taxon>Pseudomonadati</taxon>
        <taxon>Pseudomonadota</taxon>
        <taxon>Alphaproteobacteria</taxon>
        <taxon>Rhodobacterales</taxon>
        <taxon>Roseobacteraceae</taxon>
        <taxon>Lentibacter</taxon>
    </lineage>
</organism>
<dbReference type="GeneID" id="78123284"/>
<dbReference type="AlphaFoldDB" id="A0A1H3HJM0"/>
<keyword evidence="1" id="KW-1133">Transmembrane helix</keyword>
<proteinExistence type="predicted"/>
<dbReference type="STRING" id="576131.SAMN05444486_101479"/>
<name>A0A1H3HJM0_9RHOB</name>
<reference evidence="2 3" key="1">
    <citation type="submission" date="2016-10" db="EMBL/GenBank/DDBJ databases">
        <authorList>
            <person name="de Groot N.N."/>
        </authorList>
    </citation>
    <scope>NUCLEOTIDE SEQUENCE [LARGE SCALE GENOMIC DNA]</scope>
    <source>
        <strain evidence="2 3">DSM 24677</strain>
    </source>
</reference>
<evidence type="ECO:0000313" key="3">
    <source>
        <dbReference type="Proteomes" id="UP000199026"/>
    </source>
</evidence>
<evidence type="ECO:0000313" key="2">
    <source>
        <dbReference type="EMBL" id="SDY15632.1"/>
    </source>
</evidence>
<dbReference type="EMBL" id="FNPR01000001">
    <property type="protein sequence ID" value="SDY15632.1"/>
    <property type="molecule type" value="Genomic_DNA"/>
</dbReference>
<dbReference type="RefSeq" id="WP_089887535.1">
    <property type="nucleotide sequence ID" value="NZ_CALBNM010000085.1"/>
</dbReference>
<keyword evidence="1" id="KW-0472">Membrane</keyword>
<dbReference type="OrthoDB" id="8115457at2"/>
<keyword evidence="1" id="KW-0812">Transmembrane</keyword>
<keyword evidence="3" id="KW-1185">Reference proteome</keyword>
<feature type="transmembrane region" description="Helical" evidence="1">
    <location>
        <begin position="44"/>
        <end position="62"/>
    </location>
</feature>
<evidence type="ECO:0000256" key="1">
    <source>
        <dbReference type="SAM" id="Phobius"/>
    </source>
</evidence>
<dbReference type="Proteomes" id="UP000199026">
    <property type="component" value="Unassembled WGS sequence"/>
</dbReference>
<accession>A0A1H3HJM0</accession>
<sequence>MPKLIKLYIVNVAIGFALAGLFVGMLLWFNIANLWHLVSTSDKGLLAVVVLWISNGVIFAGVQFGIAVMRMKDDDDDEPRGGNRAPSLVHLAEPVLVRVKAKKPQQQSRRY</sequence>
<gene>
    <name evidence="2" type="ORF">SAMN05444486_101479</name>
</gene>
<protein>
    <submittedName>
        <fullName evidence="2">Uncharacterized protein</fullName>
    </submittedName>
</protein>
<feature type="transmembrane region" description="Helical" evidence="1">
    <location>
        <begin position="7"/>
        <end position="32"/>
    </location>
</feature>